<keyword evidence="2" id="KW-0862">Zinc</keyword>
<dbReference type="EMBL" id="ML994620">
    <property type="protein sequence ID" value="KAF2189442.1"/>
    <property type="molecule type" value="Genomic_DNA"/>
</dbReference>
<evidence type="ECO:0000259" key="7">
    <source>
        <dbReference type="Pfam" id="PF04082"/>
    </source>
</evidence>
<dbReference type="PANTHER" id="PTHR31313">
    <property type="entry name" value="TY1 ENHANCER ACTIVATOR"/>
    <property type="match status" value="1"/>
</dbReference>
<dbReference type="GO" id="GO:0006351">
    <property type="term" value="P:DNA-templated transcription"/>
    <property type="evidence" value="ECO:0007669"/>
    <property type="project" value="InterPro"/>
</dbReference>
<evidence type="ECO:0000256" key="3">
    <source>
        <dbReference type="ARBA" id="ARBA00023015"/>
    </source>
</evidence>
<keyword evidence="5" id="KW-0804">Transcription</keyword>
<name>A0A6A6EF29_9PEZI</name>
<dbReference type="Proteomes" id="UP000800200">
    <property type="component" value="Unassembled WGS sequence"/>
</dbReference>
<evidence type="ECO:0000256" key="1">
    <source>
        <dbReference type="ARBA" id="ARBA00022723"/>
    </source>
</evidence>
<feature type="domain" description="Xylanolytic transcriptional activator regulatory" evidence="7">
    <location>
        <begin position="6"/>
        <end position="101"/>
    </location>
</feature>
<dbReference type="InterPro" id="IPR007219">
    <property type="entry name" value="XnlR_reg_dom"/>
</dbReference>
<keyword evidence="6" id="KW-0539">Nucleus</keyword>
<sequence>MDLLGPYHSHALLSAILAHSARWCRSDSNIRDALAPYENRTVFFNQAKTLLHEIFRDGHYNIPTIQASLLLSVQCCGRGDWTSAWMYSGIAFRLVEDLGINIDGRTLYLGRFPGRQAIHVNSTSTNATTVESMFDPRKTHPEC</sequence>
<organism evidence="8 9">
    <name type="scientific">Zopfia rhizophila CBS 207.26</name>
    <dbReference type="NCBI Taxonomy" id="1314779"/>
    <lineage>
        <taxon>Eukaryota</taxon>
        <taxon>Fungi</taxon>
        <taxon>Dikarya</taxon>
        <taxon>Ascomycota</taxon>
        <taxon>Pezizomycotina</taxon>
        <taxon>Dothideomycetes</taxon>
        <taxon>Dothideomycetes incertae sedis</taxon>
        <taxon>Zopfiaceae</taxon>
        <taxon>Zopfia</taxon>
    </lineage>
</organism>
<accession>A0A6A6EF29</accession>
<dbReference type="Pfam" id="PF04082">
    <property type="entry name" value="Fungal_trans"/>
    <property type="match status" value="1"/>
</dbReference>
<keyword evidence="9" id="KW-1185">Reference proteome</keyword>
<protein>
    <recommendedName>
        <fullName evidence="7">Xylanolytic transcriptional activator regulatory domain-containing protein</fullName>
    </recommendedName>
</protein>
<dbReference type="AlphaFoldDB" id="A0A6A6EF29"/>
<dbReference type="GO" id="GO:0008270">
    <property type="term" value="F:zinc ion binding"/>
    <property type="evidence" value="ECO:0007669"/>
    <property type="project" value="InterPro"/>
</dbReference>
<dbReference type="PANTHER" id="PTHR31313:SF85">
    <property type="entry name" value="ZN(II)2CYS6 TRANSCRIPTION FACTOR (EUROFUNG)"/>
    <property type="match status" value="1"/>
</dbReference>
<dbReference type="GO" id="GO:0003677">
    <property type="term" value="F:DNA binding"/>
    <property type="evidence" value="ECO:0007669"/>
    <property type="project" value="UniProtKB-KW"/>
</dbReference>
<reference evidence="8" key="1">
    <citation type="journal article" date="2020" name="Stud. Mycol.">
        <title>101 Dothideomycetes genomes: a test case for predicting lifestyles and emergence of pathogens.</title>
        <authorList>
            <person name="Haridas S."/>
            <person name="Albert R."/>
            <person name="Binder M."/>
            <person name="Bloem J."/>
            <person name="Labutti K."/>
            <person name="Salamov A."/>
            <person name="Andreopoulos B."/>
            <person name="Baker S."/>
            <person name="Barry K."/>
            <person name="Bills G."/>
            <person name="Bluhm B."/>
            <person name="Cannon C."/>
            <person name="Castanera R."/>
            <person name="Culley D."/>
            <person name="Daum C."/>
            <person name="Ezra D."/>
            <person name="Gonzalez J."/>
            <person name="Henrissat B."/>
            <person name="Kuo A."/>
            <person name="Liang C."/>
            <person name="Lipzen A."/>
            <person name="Lutzoni F."/>
            <person name="Magnuson J."/>
            <person name="Mondo S."/>
            <person name="Nolan M."/>
            <person name="Ohm R."/>
            <person name="Pangilinan J."/>
            <person name="Park H.-J."/>
            <person name="Ramirez L."/>
            <person name="Alfaro M."/>
            <person name="Sun H."/>
            <person name="Tritt A."/>
            <person name="Yoshinaga Y."/>
            <person name="Zwiers L.-H."/>
            <person name="Turgeon B."/>
            <person name="Goodwin S."/>
            <person name="Spatafora J."/>
            <person name="Crous P."/>
            <person name="Grigoriev I."/>
        </authorList>
    </citation>
    <scope>NUCLEOTIDE SEQUENCE</scope>
    <source>
        <strain evidence="8">CBS 207.26</strain>
    </source>
</reference>
<evidence type="ECO:0000313" key="9">
    <source>
        <dbReference type="Proteomes" id="UP000800200"/>
    </source>
</evidence>
<dbReference type="OrthoDB" id="4161332at2759"/>
<evidence type="ECO:0000256" key="6">
    <source>
        <dbReference type="ARBA" id="ARBA00023242"/>
    </source>
</evidence>
<keyword evidence="4" id="KW-0238">DNA-binding</keyword>
<keyword evidence="3" id="KW-0805">Transcription regulation</keyword>
<proteinExistence type="predicted"/>
<evidence type="ECO:0000256" key="2">
    <source>
        <dbReference type="ARBA" id="ARBA00022833"/>
    </source>
</evidence>
<dbReference type="CDD" id="cd12148">
    <property type="entry name" value="fungal_TF_MHR"/>
    <property type="match status" value="1"/>
</dbReference>
<evidence type="ECO:0000256" key="5">
    <source>
        <dbReference type="ARBA" id="ARBA00023163"/>
    </source>
</evidence>
<evidence type="ECO:0000256" key="4">
    <source>
        <dbReference type="ARBA" id="ARBA00023125"/>
    </source>
</evidence>
<dbReference type="InterPro" id="IPR051615">
    <property type="entry name" value="Transcr_Regulatory_Elem"/>
</dbReference>
<keyword evidence="1" id="KW-0479">Metal-binding</keyword>
<gene>
    <name evidence="8" type="ORF">K469DRAFT_747532</name>
</gene>
<evidence type="ECO:0000313" key="8">
    <source>
        <dbReference type="EMBL" id="KAF2189442.1"/>
    </source>
</evidence>